<feature type="transmembrane region" description="Helical" evidence="12">
    <location>
        <begin position="444"/>
        <end position="465"/>
    </location>
</feature>
<feature type="transmembrane region" description="Helical" evidence="12">
    <location>
        <begin position="111"/>
        <end position="136"/>
    </location>
</feature>
<dbReference type="RefSeq" id="XP_032802099.1">
    <property type="nucleotide sequence ID" value="XM_032946208.1"/>
</dbReference>
<evidence type="ECO:0000256" key="12">
    <source>
        <dbReference type="RuleBase" id="RU363110"/>
    </source>
</evidence>
<evidence type="ECO:0000256" key="1">
    <source>
        <dbReference type="ARBA" id="ARBA00004477"/>
    </source>
</evidence>
<evidence type="ECO:0000256" key="7">
    <source>
        <dbReference type="ARBA" id="ARBA00022824"/>
    </source>
</evidence>
<evidence type="ECO:0000313" key="15">
    <source>
        <dbReference type="RefSeq" id="XP_032802099.1"/>
    </source>
</evidence>
<dbReference type="KEGG" id="pmrn:116938707"/>
<comment type="similarity">
    <text evidence="3 12">Belongs to the ALG6/ALG8 glucosyltransferase family.</text>
</comment>
<evidence type="ECO:0000256" key="3">
    <source>
        <dbReference type="ARBA" id="ARBA00008715"/>
    </source>
</evidence>
<dbReference type="GO" id="GO:0042281">
    <property type="term" value="F:dolichyl pyrophosphate Man9GlcNAc2 alpha-1,3-glucosyltransferase activity"/>
    <property type="evidence" value="ECO:0007669"/>
    <property type="project" value="UniProtKB-EC"/>
</dbReference>
<dbReference type="GeneID" id="116938707"/>
<dbReference type="EC" id="2.4.1.-" evidence="12"/>
<feature type="chain" id="PRO_5042502338" description="Alpha-1,3-glucosyltransferase" evidence="13">
    <location>
        <begin position="23"/>
        <end position="484"/>
    </location>
</feature>
<keyword evidence="5 12" id="KW-0808">Transferase</keyword>
<proteinExistence type="inferred from homology"/>
<dbReference type="PANTHER" id="PTHR12413:SF1">
    <property type="entry name" value="DOLICHYL PYROPHOSPHATE MAN9GLCNAC2 ALPHA-1,3-GLUCOSYLTRANSFERASE"/>
    <property type="match status" value="1"/>
</dbReference>
<evidence type="ECO:0000256" key="11">
    <source>
        <dbReference type="ARBA" id="ARBA00048950"/>
    </source>
</evidence>
<keyword evidence="9 12" id="KW-0472">Membrane</keyword>
<name>A0AAJ7WLE7_PETMA</name>
<organism evidence="14 15">
    <name type="scientific">Petromyzon marinus</name>
    <name type="common">Sea lamprey</name>
    <dbReference type="NCBI Taxonomy" id="7757"/>
    <lineage>
        <taxon>Eukaryota</taxon>
        <taxon>Metazoa</taxon>
        <taxon>Chordata</taxon>
        <taxon>Craniata</taxon>
        <taxon>Vertebrata</taxon>
        <taxon>Cyclostomata</taxon>
        <taxon>Hyperoartia</taxon>
        <taxon>Petromyzontiformes</taxon>
        <taxon>Petromyzontidae</taxon>
        <taxon>Petromyzon</taxon>
    </lineage>
</organism>
<evidence type="ECO:0000256" key="2">
    <source>
        <dbReference type="ARBA" id="ARBA00004922"/>
    </source>
</evidence>
<dbReference type="InterPro" id="IPR004856">
    <property type="entry name" value="Glyco_trans_ALG6/ALG8"/>
</dbReference>
<evidence type="ECO:0000313" key="14">
    <source>
        <dbReference type="Proteomes" id="UP001318040"/>
    </source>
</evidence>
<keyword evidence="7 12" id="KW-0256">Endoplasmic reticulum</keyword>
<dbReference type="AlphaFoldDB" id="A0AAJ7WLE7"/>
<keyword evidence="4 12" id="KW-0328">Glycosyltransferase</keyword>
<evidence type="ECO:0000256" key="5">
    <source>
        <dbReference type="ARBA" id="ARBA00022679"/>
    </source>
</evidence>
<feature type="transmembrane region" description="Helical" evidence="12">
    <location>
        <begin position="175"/>
        <end position="197"/>
    </location>
</feature>
<feature type="transmembrane region" description="Helical" evidence="12">
    <location>
        <begin position="228"/>
        <end position="250"/>
    </location>
</feature>
<evidence type="ECO:0000256" key="10">
    <source>
        <dbReference type="ARBA" id="ARBA00044720"/>
    </source>
</evidence>
<evidence type="ECO:0000256" key="8">
    <source>
        <dbReference type="ARBA" id="ARBA00022989"/>
    </source>
</evidence>
<evidence type="ECO:0000256" key="6">
    <source>
        <dbReference type="ARBA" id="ARBA00022692"/>
    </source>
</evidence>
<keyword evidence="13" id="KW-0732">Signal</keyword>
<protein>
    <recommendedName>
        <fullName evidence="12">Alpha-1,3-glucosyltransferase</fullName>
        <ecNumber evidence="12">2.4.1.-</ecNumber>
    </recommendedName>
</protein>
<dbReference type="Pfam" id="PF03155">
    <property type="entry name" value="Alg6_Alg8"/>
    <property type="match status" value="1"/>
</dbReference>
<sequence>MRRCTCAALAVLLAIVVRWCVALNGYSGAGKPPMFGDYEAQRHWQEITLNLPIREWYFNSTRNDLLYWGLDYPPLTAYHSLLCGYVARWFDRRWVELGESRGHEGMEHKMFMRATVMLADVLVFIPAVVLCCLWGARDSWRRKMSVCVCTLLYPGIILIDHGHFQYNGVSLGLSLWASLALLHGRPLLASVAFCLSLTYKQMQLYHAPAFFCFLLARCIHSRPRTRGLLLLLRLAITVIATLAVCFAPFLSDPQQLLQILARIFPVSRGLYEDKVANVWCSLSVVFKIRNILSQEAQLLVSLLSTLLSLSPSCFLLLRSPSLLGFKLCLVISSLSFFLFSFQVHEKSILLAAIPACLLLSEFPLAVTWFLVVSTFSMLPLLQRDGLLLPTVTMTLGFIVASWGLLTPRRTRGSRAVLVASLVSMVTLLAGSCLVSAPARYPDLFPVLISATSCFHFLVFLAIFTAQHVRAVGTRGDTQKRVGTQ</sequence>
<feature type="transmembrane region" description="Helical" evidence="12">
    <location>
        <begin position="348"/>
        <end position="371"/>
    </location>
</feature>
<keyword evidence="14" id="KW-1185">Reference proteome</keyword>
<feature type="transmembrane region" description="Helical" evidence="12">
    <location>
        <begin position="417"/>
        <end position="438"/>
    </location>
</feature>
<feature type="transmembrane region" description="Helical" evidence="12">
    <location>
        <begin position="323"/>
        <end position="341"/>
    </location>
</feature>
<reference evidence="15" key="1">
    <citation type="submission" date="2025-08" db="UniProtKB">
        <authorList>
            <consortium name="RefSeq"/>
        </authorList>
    </citation>
    <scope>IDENTIFICATION</scope>
    <source>
        <tissue evidence="15">Sperm</tissue>
    </source>
</reference>
<comment type="function">
    <text evidence="10">Dolichyl pyrophosphate Man9GlcNAc2 alpha-1,3-glucosyltransferase that operates in the biosynthetic pathway of dolichol-linked oligosaccharides, the glycan precursors employed in protein asparagine (N)-glycosylation. The assembly of dolichol-linked oligosaccharides begins on the cytosolic side of the endoplasmic reticulum membrane and finishes in its lumen. The sequential addition of sugars to dolichol pyrophosphate produces dolichol-linked oligosaccharides containing fourteen sugars, including two GlcNAcs, nine mannoses and three glucoses. Once assembled, the oligosaccharide is transferred from the lipid to nascent proteins by oligosaccharyltransferases. In the lumen of the endoplasmic reticulum, adds the first glucose residue from dolichyl phosphate glucose (Dol-P-Glc) onto the lipid-linked oligosaccharide intermediate Man(9)GlcNAc(2)-PP-Dol to produce Glc(1)Man(9)GlcNAc(2)-PP-Dol. Glc(1)Man(9)GlcNAc(2)-PP-Dol is a substrate for ALG8, the following enzyme in the biosynthetic pathway.</text>
</comment>
<dbReference type="CTD" id="29929"/>
<feature type="signal peptide" evidence="13">
    <location>
        <begin position="1"/>
        <end position="22"/>
    </location>
</feature>
<comment type="catalytic activity">
    <reaction evidence="11">
        <text>an alpha-D-Man-(1-&gt;2)-alpha-D-Man-(1-&gt;2)-alpha-D-Man-(1-&gt;3)-[alpha-D-Man-(1-&gt;2)-alpha-D-Man-(1-&gt;3)-[alpha-D-Man-(1-&gt;2)-alpha-D-Man-(1-&gt;6)]-alpha-D-Man-(1-&gt;6)]-beta-D-Man-(1-&gt;4)-beta-D-GlcNAc-(1-&gt;4)-alpha-D-GlcNAc-diphospho-di-trans,poly-cis-dolichol + a di-trans,poly-cis-dolichyl beta-D-glucosyl phosphate = an alpha-D-Glc-(1-&gt;3)-alpha-D-Man-(1-&gt;2)-alpha-D-Man-(1-&gt;2)-alpha-D-Man-(1-&gt;3)-[alpha-D-Man-(1-&gt;2)-alpha-D-Man-(1-&gt;3)-[alpha-D-Man-(1-&gt;2)-alpha-D-Man-(1-&gt;6)]-alpha-D-Man-(1-&gt;6)]-beta-D-Man-(1-&gt;4)-beta-D-GlcNAc-(1-&gt;4)-alpha-D-GlcNAc-diphospho-di-trans,poly-cis-dolichol + a di-trans,poly-cis-dolichyl phosphate + H(+)</text>
        <dbReference type="Rhea" id="RHEA:30635"/>
        <dbReference type="Rhea" id="RHEA-COMP:19498"/>
        <dbReference type="Rhea" id="RHEA-COMP:19502"/>
        <dbReference type="Rhea" id="RHEA-COMP:19520"/>
        <dbReference type="Rhea" id="RHEA-COMP:19521"/>
        <dbReference type="ChEBI" id="CHEBI:15378"/>
        <dbReference type="ChEBI" id="CHEBI:57525"/>
        <dbReference type="ChEBI" id="CHEBI:57683"/>
        <dbReference type="ChEBI" id="CHEBI:132520"/>
        <dbReference type="ChEBI" id="CHEBI:132521"/>
        <dbReference type="EC" id="2.4.1.267"/>
    </reaction>
    <physiologicalReaction direction="left-to-right" evidence="11">
        <dbReference type="Rhea" id="RHEA:30636"/>
    </physiologicalReaction>
</comment>
<evidence type="ECO:0000256" key="13">
    <source>
        <dbReference type="SAM" id="SignalP"/>
    </source>
</evidence>
<feature type="transmembrane region" description="Helical" evidence="12">
    <location>
        <begin position="386"/>
        <end position="405"/>
    </location>
</feature>
<accession>A0AAJ7WLE7</accession>
<keyword evidence="6 12" id="KW-0812">Transmembrane</keyword>
<dbReference type="PANTHER" id="PTHR12413">
    <property type="entry name" value="DOLICHYL GLYCOSYLTRANSFERASE"/>
    <property type="match status" value="1"/>
</dbReference>
<evidence type="ECO:0000256" key="9">
    <source>
        <dbReference type="ARBA" id="ARBA00023136"/>
    </source>
</evidence>
<keyword evidence="8 12" id="KW-1133">Transmembrane helix</keyword>
<gene>
    <name evidence="15" type="primary">ALG6</name>
</gene>
<evidence type="ECO:0000256" key="4">
    <source>
        <dbReference type="ARBA" id="ARBA00022676"/>
    </source>
</evidence>
<comment type="subcellular location">
    <subcellularLocation>
        <location evidence="1 12">Endoplasmic reticulum membrane</location>
        <topology evidence="1 12">Multi-pass membrane protein</topology>
    </subcellularLocation>
</comment>
<comment type="pathway">
    <text evidence="2 12">Protein modification; protein glycosylation.</text>
</comment>
<dbReference type="GO" id="GO:0005789">
    <property type="term" value="C:endoplasmic reticulum membrane"/>
    <property type="evidence" value="ECO:0007669"/>
    <property type="project" value="UniProtKB-SubCell"/>
</dbReference>
<dbReference type="Proteomes" id="UP001318040">
    <property type="component" value="Chromosome 1"/>
</dbReference>